<evidence type="ECO:0000313" key="1">
    <source>
        <dbReference type="EMBL" id="KLE32626.1"/>
    </source>
</evidence>
<accession>A0A0G9MPI6</accession>
<sequence>MSAFSPLAGAESGFGFAKFAPRSGKGFDAVTMKKLISLLVLLSFGAACSSPEQDAESAPAAEEEAVVEPAITGPDESALDADDVASRFQLPAVDTPYNEARDALLAAGYGPSIGQCSGIGIQTCDDFPEIDNCSGTGAGFCDMTMQRPGECVAIVTSGGPPQIDGGTAVIASIELRQESCEREPLFPQDDA</sequence>
<organism evidence="1 2">
    <name type="scientific">Aurantiacibacter gangjinensis</name>
    <dbReference type="NCBI Taxonomy" id="502682"/>
    <lineage>
        <taxon>Bacteria</taxon>
        <taxon>Pseudomonadati</taxon>
        <taxon>Pseudomonadota</taxon>
        <taxon>Alphaproteobacteria</taxon>
        <taxon>Sphingomonadales</taxon>
        <taxon>Erythrobacteraceae</taxon>
        <taxon>Aurantiacibacter</taxon>
    </lineage>
</organism>
<gene>
    <name evidence="1" type="ORF">AAW01_00730</name>
</gene>
<dbReference type="EMBL" id="LBHC01000001">
    <property type="protein sequence ID" value="KLE32626.1"/>
    <property type="molecule type" value="Genomic_DNA"/>
</dbReference>
<proteinExistence type="predicted"/>
<protein>
    <submittedName>
        <fullName evidence="1">Uncharacterized protein</fullName>
    </submittedName>
</protein>
<dbReference type="Proteomes" id="UP000053070">
    <property type="component" value="Unassembled WGS sequence"/>
</dbReference>
<name>A0A0G9MPI6_9SPHN</name>
<evidence type="ECO:0000313" key="2">
    <source>
        <dbReference type="Proteomes" id="UP000053070"/>
    </source>
</evidence>
<dbReference type="PATRIC" id="fig|502682.8.peg.152"/>
<dbReference type="STRING" id="502682.BMF35_a1571"/>
<reference evidence="1 2" key="1">
    <citation type="submission" date="2015-04" db="EMBL/GenBank/DDBJ databases">
        <title>The draft genome sequence of Erythrobacr gangjinensis K7-2.</title>
        <authorList>
            <person name="Zhuang L."/>
            <person name="Liu Y."/>
            <person name="Shao Z."/>
        </authorList>
    </citation>
    <scope>NUCLEOTIDE SEQUENCE [LARGE SCALE GENOMIC DNA]</scope>
    <source>
        <strain evidence="1 2">K7-2</strain>
    </source>
</reference>
<comment type="caution">
    <text evidence="1">The sequence shown here is derived from an EMBL/GenBank/DDBJ whole genome shotgun (WGS) entry which is preliminary data.</text>
</comment>
<dbReference type="AlphaFoldDB" id="A0A0G9MPI6"/>
<keyword evidence="2" id="KW-1185">Reference proteome</keyword>